<keyword evidence="3" id="KW-1185">Reference proteome</keyword>
<dbReference type="PANTHER" id="PTHR45125">
    <property type="entry name" value="F21J9.4-RELATED"/>
    <property type="match status" value="1"/>
</dbReference>
<feature type="region of interest" description="Disordered" evidence="1">
    <location>
        <begin position="309"/>
        <end position="339"/>
    </location>
</feature>
<dbReference type="PANTHER" id="PTHR45125:SF48">
    <property type="entry name" value="MYB-LIKE DOMAIN-CONTAINING PROTEIN"/>
    <property type="match status" value="1"/>
</dbReference>
<accession>A0A835EV36</accession>
<dbReference type="Proteomes" id="UP000636709">
    <property type="component" value="Unassembled WGS sequence"/>
</dbReference>
<dbReference type="OrthoDB" id="674687at2759"/>
<feature type="compositionally biased region" description="Polar residues" evidence="1">
    <location>
        <begin position="71"/>
        <end position="93"/>
    </location>
</feature>
<evidence type="ECO:0000313" key="3">
    <source>
        <dbReference type="Proteomes" id="UP000636709"/>
    </source>
</evidence>
<evidence type="ECO:0008006" key="4">
    <source>
        <dbReference type="Google" id="ProtNLM"/>
    </source>
</evidence>
<gene>
    <name evidence="2" type="ORF">HU200_029356</name>
</gene>
<sequence>MWRPPNFGVEPLDLEARYSNLTPRPHSYFSPFSFSPGATPPSPDPAAATTIPRHPSPEFRRVARRWGFSMAGSTPLGNGEQSWGSDGDGSSRNRLPWPPPARTNSGDGRPPRLSVTTSASKKRRSTFVAPTRPPAPHLGGVLPSLDLNAGVDPDPIITSQSYVELLTRDLADLEVITQTQVPDSGSSKGRGGNYNHNEDIQLCWSWIAITFDPRTGADQSKGTYWNRIAEHYHENRTFTSDRNATSLEKRMKAEEHWKRDQRWKAEKELEERKLLWEQEQKIMFCDTSVLDETQKAYVIAMRKHIASAKEASVKGGVSTSEQGSGGDAEEAESLMGRLS</sequence>
<evidence type="ECO:0000256" key="1">
    <source>
        <dbReference type="SAM" id="MobiDB-lite"/>
    </source>
</evidence>
<name>A0A835EV36_9POAL</name>
<organism evidence="2 3">
    <name type="scientific">Digitaria exilis</name>
    <dbReference type="NCBI Taxonomy" id="1010633"/>
    <lineage>
        <taxon>Eukaryota</taxon>
        <taxon>Viridiplantae</taxon>
        <taxon>Streptophyta</taxon>
        <taxon>Embryophyta</taxon>
        <taxon>Tracheophyta</taxon>
        <taxon>Spermatophyta</taxon>
        <taxon>Magnoliopsida</taxon>
        <taxon>Liliopsida</taxon>
        <taxon>Poales</taxon>
        <taxon>Poaceae</taxon>
        <taxon>PACMAD clade</taxon>
        <taxon>Panicoideae</taxon>
        <taxon>Panicodae</taxon>
        <taxon>Paniceae</taxon>
        <taxon>Anthephorinae</taxon>
        <taxon>Digitaria</taxon>
    </lineage>
</organism>
<dbReference type="EMBL" id="JACEFO010001753">
    <property type="protein sequence ID" value="KAF8711328.1"/>
    <property type="molecule type" value="Genomic_DNA"/>
</dbReference>
<proteinExistence type="predicted"/>
<dbReference type="AlphaFoldDB" id="A0A835EV36"/>
<reference evidence="2" key="1">
    <citation type="submission" date="2020-07" db="EMBL/GenBank/DDBJ databases">
        <title>Genome sequence and genetic diversity analysis of an under-domesticated orphan crop, white fonio (Digitaria exilis).</title>
        <authorList>
            <person name="Bennetzen J.L."/>
            <person name="Chen S."/>
            <person name="Ma X."/>
            <person name="Wang X."/>
            <person name="Yssel A.E.J."/>
            <person name="Chaluvadi S.R."/>
            <person name="Johnson M."/>
            <person name="Gangashetty P."/>
            <person name="Hamidou F."/>
            <person name="Sanogo M.D."/>
            <person name="Zwaenepoel A."/>
            <person name="Wallace J."/>
            <person name="Van De Peer Y."/>
            <person name="Van Deynze A."/>
        </authorList>
    </citation>
    <scope>NUCLEOTIDE SEQUENCE</scope>
    <source>
        <tissue evidence="2">Leaves</tissue>
    </source>
</reference>
<comment type="caution">
    <text evidence="2">The sequence shown here is derived from an EMBL/GenBank/DDBJ whole genome shotgun (WGS) entry which is preliminary data.</text>
</comment>
<feature type="region of interest" description="Disordered" evidence="1">
    <location>
        <begin position="29"/>
        <end position="135"/>
    </location>
</feature>
<evidence type="ECO:0000313" key="2">
    <source>
        <dbReference type="EMBL" id="KAF8711328.1"/>
    </source>
</evidence>
<protein>
    <recommendedName>
        <fullName evidence="4">No apical meristem-associated C-terminal domain-containing protein</fullName>
    </recommendedName>
</protein>